<keyword evidence="5" id="KW-1015">Disulfide bond</keyword>
<dbReference type="STRING" id="1210086.GCA_001613105_04474"/>
<keyword evidence="7" id="KW-0732">Signal</keyword>
<name>A0A370HQK2_9NOCA</name>
<dbReference type="NCBIfam" id="NF040681">
    <property type="entry name" value="GPS-CTERM"/>
    <property type="match status" value="1"/>
</dbReference>
<dbReference type="InterPro" id="IPR047704">
    <property type="entry name" value="GPS-CTERM"/>
</dbReference>
<feature type="chain" id="PRO_5016713594" evidence="7">
    <location>
        <begin position="25"/>
        <end position="193"/>
    </location>
</feature>
<dbReference type="Pfam" id="PF00960">
    <property type="entry name" value="Neocarzinostat"/>
    <property type="match status" value="1"/>
</dbReference>
<dbReference type="GO" id="GO:0042742">
    <property type="term" value="P:defense response to bacterium"/>
    <property type="evidence" value="ECO:0007669"/>
    <property type="project" value="UniProtKB-KW"/>
</dbReference>
<feature type="transmembrane region" description="Helical" evidence="6">
    <location>
        <begin position="170"/>
        <end position="188"/>
    </location>
</feature>
<dbReference type="RefSeq" id="WP_068000857.1">
    <property type="nucleotide sequence ID" value="NZ_QQBC01000015.1"/>
</dbReference>
<feature type="signal peptide" evidence="7">
    <location>
        <begin position="1"/>
        <end position="24"/>
    </location>
</feature>
<dbReference type="EMBL" id="QQBC01000015">
    <property type="protein sequence ID" value="RDI60575.1"/>
    <property type="molecule type" value="Genomic_DNA"/>
</dbReference>
<evidence type="ECO:0000256" key="2">
    <source>
        <dbReference type="ARBA" id="ARBA00022529"/>
    </source>
</evidence>
<dbReference type="Proteomes" id="UP000254869">
    <property type="component" value="Unassembled WGS sequence"/>
</dbReference>
<dbReference type="AlphaFoldDB" id="A0A370HQK2"/>
<comment type="similarity">
    <text evidence="1">Belongs to the neocarzinostatin family.</text>
</comment>
<keyword evidence="6" id="KW-0472">Membrane</keyword>
<keyword evidence="6" id="KW-1133">Transmembrane helix</keyword>
<keyword evidence="4" id="KW-0238">DNA-binding</keyword>
<evidence type="ECO:0000256" key="3">
    <source>
        <dbReference type="ARBA" id="ARBA00023022"/>
    </source>
</evidence>
<gene>
    <name evidence="8" type="ORF">DFR76_115205</name>
</gene>
<evidence type="ECO:0000313" key="9">
    <source>
        <dbReference type="Proteomes" id="UP000254869"/>
    </source>
</evidence>
<dbReference type="Gene3D" id="2.60.40.230">
    <property type="entry name" value="Neocarzinostatin-like"/>
    <property type="match status" value="1"/>
</dbReference>
<dbReference type="InterPro" id="IPR002186">
    <property type="entry name" value="Neocarzinostatin_fam"/>
</dbReference>
<proteinExistence type="inferred from homology"/>
<sequence length="193" mass="19499">MNRRYRTASLIAALVFLAPAHAAAAPGDSAVLQTDARSGLAEGQRITVRGSGFRAGLAAVAVGLCREGFTNGLRDCDLDGGATFVNIAADGTFGVITLVAHPRFKDIDCRAQRCVIAAAPLPGTEPPTVIAVNSAAVPVDFAGSLLPAPTAAATAPTPVSATDTSGPSTLLWSLTAALLAALAALALADRRRL</sequence>
<protein>
    <submittedName>
        <fullName evidence="8">Neocarzinostatin family protein</fullName>
    </submittedName>
</protein>
<evidence type="ECO:0000256" key="5">
    <source>
        <dbReference type="ARBA" id="ARBA00023157"/>
    </source>
</evidence>
<keyword evidence="9" id="KW-1185">Reference proteome</keyword>
<evidence type="ECO:0000256" key="7">
    <source>
        <dbReference type="SAM" id="SignalP"/>
    </source>
</evidence>
<evidence type="ECO:0000256" key="1">
    <source>
        <dbReference type="ARBA" id="ARBA00010648"/>
    </source>
</evidence>
<reference evidence="8 9" key="1">
    <citation type="submission" date="2018-07" db="EMBL/GenBank/DDBJ databases">
        <title>Genomic Encyclopedia of Type Strains, Phase IV (KMG-IV): sequencing the most valuable type-strain genomes for metagenomic binning, comparative biology and taxonomic classification.</title>
        <authorList>
            <person name="Goeker M."/>
        </authorList>
    </citation>
    <scope>NUCLEOTIDE SEQUENCE [LARGE SCALE GENOMIC DNA]</scope>
    <source>
        <strain evidence="8 9">DSM 44290</strain>
    </source>
</reference>
<evidence type="ECO:0000256" key="4">
    <source>
        <dbReference type="ARBA" id="ARBA00023125"/>
    </source>
</evidence>
<evidence type="ECO:0000256" key="6">
    <source>
        <dbReference type="SAM" id="Phobius"/>
    </source>
</evidence>
<dbReference type="GO" id="GO:0003677">
    <property type="term" value="F:DNA binding"/>
    <property type="evidence" value="ECO:0007669"/>
    <property type="project" value="UniProtKB-KW"/>
</dbReference>
<evidence type="ECO:0000313" key="8">
    <source>
        <dbReference type="EMBL" id="RDI60575.1"/>
    </source>
</evidence>
<dbReference type="InterPro" id="IPR027273">
    <property type="entry name" value="Neocarzinostatin-like"/>
</dbReference>
<comment type="caution">
    <text evidence="8">The sequence shown here is derived from an EMBL/GenBank/DDBJ whole genome shotgun (WGS) entry which is preliminary data.</text>
</comment>
<keyword evidence="3" id="KW-0044">Antibiotic</keyword>
<keyword evidence="2" id="KW-0929">Antimicrobial</keyword>
<organism evidence="8 9">
    <name type="scientific">Nocardia pseudobrasiliensis</name>
    <dbReference type="NCBI Taxonomy" id="45979"/>
    <lineage>
        <taxon>Bacteria</taxon>
        <taxon>Bacillati</taxon>
        <taxon>Actinomycetota</taxon>
        <taxon>Actinomycetes</taxon>
        <taxon>Mycobacteriales</taxon>
        <taxon>Nocardiaceae</taxon>
        <taxon>Nocardia</taxon>
    </lineage>
</organism>
<dbReference type="SUPFAM" id="SSF49319">
    <property type="entry name" value="Actinoxanthin-like"/>
    <property type="match status" value="1"/>
</dbReference>
<keyword evidence="6" id="KW-0812">Transmembrane</keyword>
<accession>A0A370HQK2</accession>